<dbReference type="GO" id="GO:0005886">
    <property type="term" value="C:plasma membrane"/>
    <property type="evidence" value="ECO:0007669"/>
    <property type="project" value="UniProtKB-SubCell"/>
</dbReference>
<evidence type="ECO:0000256" key="10">
    <source>
        <dbReference type="PIRNR" id="PIRNR015761"/>
    </source>
</evidence>
<keyword evidence="5" id="KW-0997">Cell inner membrane</keyword>
<evidence type="ECO:0000256" key="7">
    <source>
        <dbReference type="ARBA" id="ARBA00022927"/>
    </source>
</evidence>
<evidence type="ECO:0000313" key="14">
    <source>
        <dbReference type="Proteomes" id="UP000078090"/>
    </source>
</evidence>
<evidence type="ECO:0000259" key="11">
    <source>
        <dbReference type="Pfam" id="PF05134"/>
    </source>
</evidence>
<proteinExistence type="inferred from homology"/>
<dbReference type="OrthoDB" id="7011844at2"/>
<comment type="subcellular location">
    <subcellularLocation>
        <location evidence="1">Cell inner membrane</location>
        <topology evidence="1">Single-pass membrane protein</topology>
    </subcellularLocation>
</comment>
<evidence type="ECO:0000256" key="3">
    <source>
        <dbReference type="ARBA" id="ARBA00022448"/>
    </source>
</evidence>
<dbReference type="GO" id="GO:0009276">
    <property type="term" value="C:Gram-negative-bacterium-type cell wall"/>
    <property type="evidence" value="ECO:0007669"/>
    <property type="project" value="InterPro"/>
</dbReference>
<keyword evidence="4" id="KW-1003">Cell membrane</keyword>
<reference evidence="14" key="1">
    <citation type="submission" date="2016-03" db="EMBL/GenBank/DDBJ databases">
        <authorList>
            <person name="Heylen K."/>
            <person name="De Vos P."/>
            <person name="Vekeman B."/>
        </authorList>
    </citation>
    <scope>NUCLEOTIDE SEQUENCE [LARGE SCALE GENOMIC DNA]</scope>
    <source>
        <strain evidence="14">R-45363</strain>
    </source>
</reference>
<comment type="similarity">
    <text evidence="2 10">Belongs to the GSP L family.</text>
</comment>
<dbReference type="Pfam" id="PF05134">
    <property type="entry name" value="T2SSL"/>
    <property type="match status" value="1"/>
</dbReference>
<dbReference type="Pfam" id="PF12693">
    <property type="entry name" value="GspL_C"/>
    <property type="match status" value="1"/>
</dbReference>
<name>A0A177M5Y0_METMH</name>
<protein>
    <recommendedName>
        <fullName evidence="10">Type II secretion system protein L</fullName>
        <shortName evidence="10">T2SS protein L</shortName>
    </recommendedName>
</protein>
<dbReference type="InterPro" id="IPR024230">
    <property type="entry name" value="GspL_cyto_dom"/>
</dbReference>
<feature type="domain" description="GspL cytoplasmic actin-ATPase-like" evidence="11">
    <location>
        <begin position="31"/>
        <end position="235"/>
    </location>
</feature>
<dbReference type="PIRSF" id="PIRSF015761">
    <property type="entry name" value="Protein_L"/>
    <property type="match status" value="1"/>
</dbReference>
<dbReference type="InterPro" id="IPR025691">
    <property type="entry name" value="GspL_pp_dom"/>
</dbReference>
<dbReference type="Gene3D" id="3.30.420.380">
    <property type="match status" value="1"/>
</dbReference>
<dbReference type="Gene3D" id="3.30.1360.100">
    <property type="entry name" value="General secretion pathway protein M, EpsM"/>
    <property type="match status" value="1"/>
</dbReference>
<dbReference type="AlphaFoldDB" id="A0A177M5Y0"/>
<evidence type="ECO:0000313" key="13">
    <source>
        <dbReference type="EMBL" id="OAI01127.1"/>
    </source>
</evidence>
<dbReference type="GO" id="GO:0015627">
    <property type="term" value="C:type II protein secretion system complex"/>
    <property type="evidence" value="ECO:0007669"/>
    <property type="project" value="InterPro"/>
</dbReference>
<evidence type="ECO:0000256" key="2">
    <source>
        <dbReference type="ARBA" id="ARBA00005318"/>
    </source>
</evidence>
<evidence type="ECO:0000256" key="5">
    <source>
        <dbReference type="ARBA" id="ARBA00022519"/>
    </source>
</evidence>
<evidence type="ECO:0000256" key="8">
    <source>
        <dbReference type="ARBA" id="ARBA00022989"/>
    </source>
</evidence>
<keyword evidence="3 10" id="KW-0813">Transport</keyword>
<evidence type="ECO:0000259" key="12">
    <source>
        <dbReference type="Pfam" id="PF12693"/>
    </source>
</evidence>
<evidence type="ECO:0000256" key="6">
    <source>
        <dbReference type="ARBA" id="ARBA00022692"/>
    </source>
</evidence>
<dbReference type="GO" id="GO:0015628">
    <property type="term" value="P:protein secretion by the type II secretion system"/>
    <property type="evidence" value="ECO:0007669"/>
    <property type="project" value="InterPro"/>
</dbReference>
<feature type="domain" description="GspL periplasmic" evidence="12">
    <location>
        <begin position="244"/>
        <end position="396"/>
    </location>
</feature>
<dbReference type="InterPro" id="IPR007812">
    <property type="entry name" value="T2SS_protein-GspL"/>
</dbReference>
<dbReference type="EMBL" id="LUUG01000093">
    <property type="protein sequence ID" value="OAI01127.1"/>
    <property type="molecule type" value="Genomic_DNA"/>
</dbReference>
<dbReference type="NCBIfam" id="TIGR01709">
    <property type="entry name" value="typeII_sec_gspL"/>
    <property type="match status" value="1"/>
</dbReference>
<dbReference type="RefSeq" id="WP_064009666.1">
    <property type="nucleotide sequence ID" value="NZ_LUUG01000093.1"/>
</dbReference>
<keyword evidence="8" id="KW-1133">Transmembrane helix</keyword>
<organism evidence="13 14">
    <name type="scientific">Methylomonas methanica</name>
    <dbReference type="NCBI Taxonomy" id="421"/>
    <lineage>
        <taxon>Bacteria</taxon>
        <taxon>Pseudomonadati</taxon>
        <taxon>Pseudomonadota</taxon>
        <taxon>Gammaproteobacteria</taxon>
        <taxon>Methylococcales</taxon>
        <taxon>Methylococcaceae</taxon>
        <taxon>Methylomonas</taxon>
    </lineage>
</organism>
<gene>
    <name evidence="13" type="ORF">A1332_03570</name>
</gene>
<dbReference type="Proteomes" id="UP000078090">
    <property type="component" value="Unassembled WGS sequence"/>
</dbReference>
<sequence>MAEKLLVRFGAGSADNLEWLSLADPDGQPASGPMAELAMAAQGKSLLLLVPAASVLLLEIELAVKNAAQLKKALPFALEDLLAEDVENYHLVWLRQERDKLAVAAIAHEALAAWLAPFREAGLAVEAAYPETLCLPYKPGQGTLLIEGSNAMLRSAAYLGGGVDAEFLPQLLENARAEGADFETLRICKGSEDTALPDGLPSTGLEIAIDQPLHFMASAAELLPAELNLLSGAYAVSSRQIGRWQQWLPAAIILAVALAVQSYALLHSYWQQQAELSALEAKTQDLFKQTFPEVKRIVNVKAQADQQLAQLRKQQGFAGSSFMRLIYRSGLVLKDAPAVHLKKLNFLNGGLQLHLLADDIGQLEQFKQHLQSTVQVKIQSADSGANGVEAQLEIREK</sequence>
<comment type="caution">
    <text evidence="13">The sequence shown here is derived from an EMBL/GenBank/DDBJ whole genome shotgun (WGS) entry which is preliminary data.</text>
</comment>
<comment type="function">
    <text evidence="10">Inner membrane component of the type II secretion system required for the energy-dependent secretion of extracellular factors such as proteases and toxins from the periplasm.</text>
</comment>
<accession>A0A177M5Y0</accession>
<keyword evidence="6" id="KW-0812">Transmembrane</keyword>
<evidence type="ECO:0000256" key="1">
    <source>
        <dbReference type="ARBA" id="ARBA00004377"/>
    </source>
</evidence>
<dbReference type="CDD" id="cd24017">
    <property type="entry name" value="ASKHA_T2SSL_N"/>
    <property type="match status" value="1"/>
</dbReference>
<dbReference type="SUPFAM" id="SSF53067">
    <property type="entry name" value="Actin-like ATPase domain"/>
    <property type="match status" value="1"/>
</dbReference>
<evidence type="ECO:0000256" key="9">
    <source>
        <dbReference type="ARBA" id="ARBA00023136"/>
    </source>
</evidence>
<dbReference type="InterPro" id="IPR043129">
    <property type="entry name" value="ATPase_NBD"/>
</dbReference>
<keyword evidence="9" id="KW-0472">Membrane</keyword>
<evidence type="ECO:0000256" key="4">
    <source>
        <dbReference type="ARBA" id="ARBA00022475"/>
    </source>
</evidence>
<keyword evidence="7 10" id="KW-0653">Protein transport</keyword>